<protein>
    <recommendedName>
        <fullName evidence="7">Single Cache domain-containing protein</fullName>
    </recommendedName>
</protein>
<evidence type="ECO:0000256" key="5">
    <source>
        <dbReference type="ARBA" id="ARBA00023136"/>
    </source>
</evidence>
<keyword evidence="4" id="KW-1133">Transmembrane helix</keyword>
<keyword evidence="3" id="KW-0812">Transmembrane</keyword>
<evidence type="ECO:0000256" key="4">
    <source>
        <dbReference type="ARBA" id="ARBA00022989"/>
    </source>
</evidence>
<comment type="caution">
    <text evidence="8">The sequence shown here is derived from an EMBL/GenBank/DDBJ whole genome shotgun (WGS) entry which is preliminary data.</text>
</comment>
<evidence type="ECO:0000313" key="8">
    <source>
        <dbReference type="EMBL" id="MBA2881331.1"/>
    </source>
</evidence>
<dbReference type="AlphaFoldDB" id="A0A7W0HKR1"/>
<feature type="chain" id="PRO_5030707197" description="Single Cache domain-containing protein" evidence="6">
    <location>
        <begin position="25"/>
        <end position="168"/>
    </location>
</feature>
<feature type="signal peptide" evidence="6">
    <location>
        <begin position="1"/>
        <end position="24"/>
    </location>
</feature>
<evidence type="ECO:0000256" key="2">
    <source>
        <dbReference type="ARBA" id="ARBA00022475"/>
    </source>
</evidence>
<dbReference type="GO" id="GO:0005886">
    <property type="term" value="C:plasma membrane"/>
    <property type="evidence" value="ECO:0007669"/>
    <property type="project" value="UniProtKB-SubCell"/>
</dbReference>
<comment type="subcellular location">
    <subcellularLocation>
        <location evidence="1">Cell membrane</location>
        <topology evidence="1">Multi-pass membrane protein</topology>
    </subcellularLocation>
</comment>
<gene>
    <name evidence="8" type="ORF">HNR65_001657</name>
</gene>
<feature type="domain" description="Single Cache" evidence="7">
    <location>
        <begin position="59"/>
        <end position="157"/>
    </location>
</feature>
<dbReference type="EMBL" id="JACDUS010000003">
    <property type="protein sequence ID" value="MBA2881331.1"/>
    <property type="molecule type" value="Genomic_DNA"/>
</dbReference>
<accession>A0A7W0HKR1</accession>
<evidence type="ECO:0000256" key="1">
    <source>
        <dbReference type="ARBA" id="ARBA00004651"/>
    </source>
</evidence>
<keyword evidence="2" id="KW-1003">Cell membrane</keyword>
<evidence type="ECO:0000259" key="7">
    <source>
        <dbReference type="Pfam" id="PF17200"/>
    </source>
</evidence>
<evidence type="ECO:0000313" key="9">
    <source>
        <dbReference type="Proteomes" id="UP000525298"/>
    </source>
</evidence>
<proteinExistence type="predicted"/>
<keyword evidence="6" id="KW-0732">Signal</keyword>
<dbReference type="RefSeq" id="WP_181550977.1">
    <property type="nucleotide sequence ID" value="NZ_JACDUS010000003.1"/>
</dbReference>
<evidence type="ECO:0000256" key="3">
    <source>
        <dbReference type="ARBA" id="ARBA00022692"/>
    </source>
</evidence>
<dbReference type="Pfam" id="PF17200">
    <property type="entry name" value="sCache_2"/>
    <property type="match status" value="1"/>
</dbReference>
<organism evidence="8 9">
    <name type="scientific">Desulfosalsimonas propionicica</name>
    <dbReference type="NCBI Taxonomy" id="332175"/>
    <lineage>
        <taxon>Bacteria</taxon>
        <taxon>Pseudomonadati</taxon>
        <taxon>Thermodesulfobacteriota</taxon>
        <taxon>Desulfobacteria</taxon>
        <taxon>Desulfobacterales</taxon>
        <taxon>Desulfosalsimonadaceae</taxon>
        <taxon>Desulfosalsimonas</taxon>
    </lineage>
</organism>
<dbReference type="Gene3D" id="3.30.450.20">
    <property type="entry name" value="PAS domain"/>
    <property type="match status" value="1"/>
</dbReference>
<evidence type="ECO:0000256" key="6">
    <source>
        <dbReference type="SAM" id="SignalP"/>
    </source>
</evidence>
<reference evidence="8 9" key="1">
    <citation type="submission" date="2020-07" db="EMBL/GenBank/DDBJ databases">
        <title>Genomic Encyclopedia of Type Strains, Phase IV (KMG-IV): sequencing the most valuable type-strain genomes for metagenomic binning, comparative biology and taxonomic classification.</title>
        <authorList>
            <person name="Goeker M."/>
        </authorList>
    </citation>
    <scope>NUCLEOTIDE SEQUENCE [LARGE SCALE GENOMIC DNA]</scope>
    <source>
        <strain evidence="8 9">DSM 17721</strain>
    </source>
</reference>
<sequence>MKKVFWLMAMVVFCGFGFINSAIAEQKATVEEVYEMCIKAADVLEVLGDDALSEFNNPEGEFVWKDSYVFVADCSVPTAVAHPFIPELIGPDQSELQGTRGTYFVSELCSVAQEPDGGWFDYYWPRPGHEGDFRKISFAINVPGQDYTVSAGIYDEETSLEKLNREMR</sequence>
<keyword evidence="5" id="KW-0472">Membrane</keyword>
<dbReference type="Proteomes" id="UP000525298">
    <property type="component" value="Unassembled WGS sequence"/>
</dbReference>
<dbReference type="InterPro" id="IPR033480">
    <property type="entry name" value="sCache_2"/>
</dbReference>
<name>A0A7W0HKR1_9BACT</name>
<keyword evidence="9" id="KW-1185">Reference proteome</keyword>